<keyword evidence="5 6" id="KW-0472">Membrane</keyword>
<keyword evidence="4 6" id="KW-1133">Transmembrane helix</keyword>
<organism evidence="8 9">
    <name type="scientific">Yoonia litorea</name>
    <dbReference type="NCBI Taxonomy" id="1123755"/>
    <lineage>
        <taxon>Bacteria</taxon>
        <taxon>Pseudomonadati</taxon>
        <taxon>Pseudomonadota</taxon>
        <taxon>Alphaproteobacteria</taxon>
        <taxon>Rhodobacterales</taxon>
        <taxon>Paracoccaceae</taxon>
        <taxon>Yoonia</taxon>
    </lineage>
</organism>
<feature type="transmembrane region" description="Helical" evidence="6">
    <location>
        <begin position="265"/>
        <end position="283"/>
    </location>
</feature>
<name>A0A1I6MW00_9RHOB</name>
<feature type="transmembrane region" description="Helical" evidence="6">
    <location>
        <begin position="66"/>
        <end position="86"/>
    </location>
</feature>
<evidence type="ECO:0000313" key="8">
    <source>
        <dbReference type="EMBL" id="SFS19880.1"/>
    </source>
</evidence>
<dbReference type="Proteomes" id="UP000198926">
    <property type="component" value="Unassembled WGS sequence"/>
</dbReference>
<feature type="transmembrane region" description="Helical" evidence="6">
    <location>
        <begin position="243"/>
        <end position="259"/>
    </location>
</feature>
<keyword evidence="9" id="KW-1185">Reference proteome</keyword>
<proteinExistence type="inferred from homology"/>
<dbReference type="GO" id="GO:0016020">
    <property type="term" value="C:membrane"/>
    <property type="evidence" value="ECO:0007669"/>
    <property type="project" value="UniProtKB-SubCell"/>
</dbReference>
<evidence type="ECO:0000256" key="5">
    <source>
        <dbReference type="ARBA" id="ARBA00023136"/>
    </source>
</evidence>
<dbReference type="InterPro" id="IPR050638">
    <property type="entry name" value="AA-Vitamin_Transporters"/>
</dbReference>
<dbReference type="Gene3D" id="1.10.3730.20">
    <property type="match status" value="1"/>
</dbReference>
<comment type="similarity">
    <text evidence="2">Belongs to the EamA transporter family.</text>
</comment>
<dbReference type="InterPro" id="IPR037185">
    <property type="entry name" value="EmrE-like"/>
</dbReference>
<sequence>MDVKAIMMGLAFAFMWSSAFTSARVIVEYAPPLSALALRFLISGLLGVVIALALGQSARLTCKQWLGVVIFGLCQNALYLGLNFVAMQTVPASLAAIIASTMPLLVAIAGWLVFGNRVRPLGIAGLIAGVVGVGLIMGARLQGGADLYGIILCVIGVVSLTIATLAVLGASSGGNVLMIVGLQMLVGSAILWVPALAFETLDVTLNWQLIVAFIYTTLVPGLAATWVWFVLVGRIGAVKASTFHFLNPFLGVAIAAALLGEAIGVLDVIGVVIIAGGILAVQLSKQA</sequence>
<reference evidence="8 9" key="1">
    <citation type="submission" date="2016-10" db="EMBL/GenBank/DDBJ databases">
        <authorList>
            <person name="de Groot N.N."/>
        </authorList>
    </citation>
    <scope>NUCLEOTIDE SEQUENCE [LARGE SCALE GENOMIC DNA]</scope>
    <source>
        <strain evidence="8 9">DSM 29433</strain>
    </source>
</reference>
<dbReference type="RefSeq" id="WP_090208745.1">
    <property type="nucleotide sequence ID" value="NZ_FOZM01000002.1"/>
</dbReference>
<feature type="domain" description="EamA" evidence="7">
    <location>
        <begin position="4"/>
        <end position="137"/>
    </location>
</feature>
<evidence type="ECO:0000256" key="3">
    <source>
        <dbReference type="ARBA" id="ARBA00022692"/>
    </source>
</evidence>
<dbReference type="PANTHER" id="PTHR32322:SF2">
    <property type="entry name" value="EAMA DOMAIN-CONTAINING PROTEIN"/>
    <property type="match status" value="1"/>
</dbReference>
<dbReference type="STRING" id="1123755.SAMN05444714_2405"/>
<dbReference type="PANTHER" id="PTHR32322">
    <property type="entry name" value="INNER MEMBRANE TRANSPORTER"/>
    <property type="match status" value="1"/>
</dbReference>
<protein>
    <submittedName>
        <fullName evidence="8">Threonine/homoserine efflux transporter RhtA</fullName>
    </submittedName>
</protein>
<feature type="transmembrane region" description="Helical" evidence="6">
    <location>
        <begin position="121"/>
        <end position="141"/>
    </location>
</feature>
<feature type="transmembrane region" description="Helical" evidence="6">
    <location>
        <begin position="176"/>
        <end position="197"/>
    </location>
</feature>
<dbReference type="OrthoDB" id="7274881at2"/>
<evidence type="ECO:0000256" key="1">
    <source>
        <dbReference type="ARBA" id="ARBA00004141"/>
    </source>
</evidence>
<feature type="transmembrane region" description="Helical" evidence="6">
    <location>
        <begin position="147"/>
        <end position="169"/>
    </location>
</feature>
<accession>A0A1I6MW00</accession>
<evidence type="ECO:0000256" key="2">
    <source>
        <dbReference type="ARBA" id="ARBA00007362"/>
    </source>
</evidence>
<evidence type="ECO:0000256" key="4">
    <source>
        <dbReference type="ARBA" id="ARBA00022989"/>
    </source>
</evidence>
<dbReference type="InterPro" id="IPR000620">
    <property type="entry name" value="EamA_dom"/>
</dbReference>
<comment type="subcellular location">
    <subcellularLocation>
        <location evidence="1">Membrane</location>
        <topology evidence="1">Multi-pass membrane protein</topology>
    </subcellularLocation>
</comment>
<feature type="transmembrane region" description="Helical" evidence="6">
    <location>
        <begin position="33"/>
        <end position="54"/>
    </location>
</feature>
<keyword evidence="3 6" id="KW-0812">Transmembrane</keyword>
<feature type="transmembrane region" description="Helical" evidence="6">
    <location>
        <begin position="92"/>
        <end position="114"/>
    </location>
</feature>
<evidence type="ECO:0000313" key="9">
    <source>
        <dbReference type="Proteomes" id="UP000198926"/>
    </source>
</evidence>
<dbReference type="SUPFAM" id="SSF103481">
    <property type="entry name" value="Multidrug resistance efflux transporter EmrE"/>
    <property type="match status" value="2"/>
</dbReference>
<dbReference type="EMBL" id="FOZM01000002">
    <property type="protein sequence ID" value="SFS19880.1"/>
    <property type="molecule type" value="Genomic_DNA"/>
</dbReference>
<dbReference type="AlphaFoldDB" id="A0A1I6MW00"/>
<evidence type="ECO:0000256" key="6">
    <source>
        <dbReference type="SAM" id="Phobius"/>
    </source>
</evidence>
<gene>
    <name evidence="8" type="ORF">SAMN05444714_2405</name>
</gene>
<dbReference type="Pfam" id="PF00892">
    <property type="entry name" value="EamA"/>
    <property type="match status" value="2"/>
</dbReference>
<evidence type="ECO:0000259" key="7">
    <source>
        <dbReference type="Pfam" id="PF00892"/>
    </source>
</evidence>
<feature type="transmembrane region" description="Helical" evidence="6">
    <location>
        <begin position="209"/>
        <end position="231"/>
    </location>
</feature>
<feature type="domain" description="EamA" evidence="7">
    <location>
        <begin position="148"/>
        <end position="281"/>
    </location>
</feature>